<dbReference type="PROSITE" id="PS50048">
    <property type="entry name" value="ZN2_CY6_FUNGAL_2"/>
    <property type="match status" value="1"/>
</dbReference>
<accession>A0A2V1DBA1</accession>
<keyword evidence="1" id="KW-0539">Nucleus</keyword>
<reference evidence="3 4" key="1">
    <citation type="journal article" date="2018" name="Sci. Rep.">
        <title>Comparative genomics provides insights into the lifestyle and reveals functional heterogeneity of dark septate endophytic fungi.</title>
        <authorList>
            <person name="Knapp D.G."/>
            <person name="Nemeth J.B."/>
            <person name="Barry K."/>
            <person name="Hainaut M."/>
            <person name="Henrissat B."/>
            <person name="Johnson J."/>
            <person name="Kuo A."/>
            <person name="Lim J.H.P."/>
            <person name="Lipzen A."/>
            <person name="Nolan M."/>
            <person name="Ohm R.A."/>
            <person name="Tamas L."/>
            <person name="Grigoriev I.V."/>
            <person name="Spatafora J.W."/>
            <person name="Nagy L.G."/>
            <person name="Kovacs G.M."/>
        </authorList>
    </citation>
    <scope>NUCLEOTIDE SEQUENCE [LARGE SCALE GENOMIC DNA]</scope>
    <source>
        <strain evidence="3 4">DSE2036</strain>
    </source>
</reference>
<evidence type="ECO:0000313" key="3">
    <source>
        <dbReference type="EMBL" id="PVH95321.1"/>
    </source>
</evidence>
<dbReference type="AlphaFoldDB" id="A0A2V1DBA1"/>
<dbReference type="EMBL" id="KZ805500">
    <property type="protein sequence ID" value="PVH95321.1"/>
    <property type="molecule type" value="Genomic_DNA"/>
</dbReference>
<protein>
    <recommendedName>
        <fullName evidence="2">Zn(2)-C6 fungal-type domain-containing protein</fullName>
    </recommendedName>
</protein>
<dbReference type="PANTHER" id="PTHR47655:SF2">
    <property type="entry name" value="QUINIC ACID UTILIZATION ACTIVATOR"/>
    <property type="match status" value="1"/>
</dbReference>
<dbReference type="Proteomes" id="UP000244855">
    <property type="component" value="Unassembled WGS sequence"/>
</dbReference>
<organism evidence="3 4">
    <name type="scientific">Periconia macrospinosa</name>
    <dbReference type="NCBI Taxonomy" id="97972"/>
    <lineage>
        <taxon>Eukaryota</taxon>
        <taxon>Fungi</taxon>
        <taxon>Dikarya</taxon>
        <taxon>Ascomycota</taxon>
        <taxon>Pezizomycotina</taxon>
        <taxon>Dothideomycetes</taxon>
        <taxon>Pleosporomycetidae</taxon>
        <taxon>Pleosporales</taxon>
        <taxon>Massarineae</taxon>
        <taxon>Periconiaceae</taxon>
        <taxon>Periconia</taxon>
    </lineage>
</organism>
<dbReference type="Gene3D" id="4.10.240.10">
    <property type="entry name" value="Zn(2)-C6 fungal-type DNA-binding domain"/>
    <property type="match status" value="1"/>
</dbReference>
<dbReference type="Pfam" id="PF00172">
    <property type="entry name" value="Zn_clus"/>
    <property type="match status" value="1"/>
</dbReference>
<dbReference type="InterPro" id="IPR001138">
    <property type="entry name" value="Zn2Cys6_DnaBD"/>
</dbReference>
<keyword evidence="4" id="KW-1185">Reference proteome</keyword>
<feature type="domain" description="Zn(2)-C6 fungal-type" evidence="2">
    <location>
        <begin position="13"/>
        <end position="43"/>
    </location>
</feature>
<name>A0A2V1DBA1_9PLEO</name>
<sequence>MQTEQATELHPIACENCRNKKSKCSRTIPACAQCTASGASCRYPNGNKRGIPPGYISVLEKRLLETELVLFESLCALYASPVQIEPFRSSQAQREAIAEFSYKQSKTEKLEEWNTCSLGADCDRMSWWQKRCEVTGTLPGISAPPNPSNGVELGYQHTGDLASMQVEHALNPQDQRPSNANTTSPAMILPVHIQNPAPRVEQASVIDAGQQWRRYF</sequence>
<evidence type="ECO:0000259" key="2">
    <source>
        <dbReference type="PROSITE" id="PS50048"/>
    </source>
</evidence>
<proteinExistence type="predicted"/>
<dbReference type="InterPro" id="IPR052783">
    <property type="entry name" value="Metabolic/Drug-Res_Regulator"/>
</dbReference>
<dbReference type="SMART" id="SM00066">
    <property type="entry name" value="GAL4"/>
    <property type="match status" value="1"/>
</dbReference>
<dbReference type="PROSITE" id="PS00463">
    <property type="entry name" value="ZN2_CY6_FUNGAL_1"/>
    <property type="match status" value="1"/>
</dbReference>
<gene>
    <name evidence="3" type="ORF">DM02DRAFT_675568</name>
</gene>
<dbReference type="OrthoDB" id="3862662at2759"/>
<dbReference type="CDD" id="cd00067">
    <property type="entry name" value="GAL4"/>
    <property type="match status" value="1"/>
</dbReference>
<evidence type="ECO:0000313" key="4">
    <source>
        <dbReference type="Proteomes" id="UP000244855"/>
    </source>
</evidence>
<evidence type="ECO:0000256" key="1">
    <source>
        <dbReference type="ARBA" id="ARBA00023242"/>
    </source>
</evidence>
<dbReference type="PANTHER" id="PTHR47655">
    <property type="entry name" value="QUINIC ACID UTILIZATION ACTIVATOR"/>
    <property type="match status" value="1"/>
</dbReference>
<dbReference type="GO" id="GO:0045944">
    <property type="term" value="P:positive regulation of transcription by RNA polymerase II"/>
    <property type="evidence" value="ECO:0007669"/>
    <property type="project" value="TreeGrafter"/>
</dbReference>
<dbReference type="SUPFAM" id="SSF57701">
    <property type="entry name" value="Zn2/Cys6 DNA-binding domain"/>
    <property type="match status" value="1"/>
</dbReference>
<dbReference type="GO" id="GO:0000981">
    <property type="term" value="F:DNA-binding transcription factor activity, RNA polymerase II-specific"/>
    <property type="evidence" value="ECO:0007669"/>
    <property type="project" value="InterPro"/>
</dbReference>
<dbReference type="InterPro" id="IPR036864">
    <property type="entry name" value="Zn2-C6_fun-type_DNA-bd_sf"/>
</dbReference>
<dbReference type="GO" id="GO:0008270">
    <property type="term" value="F:zinc ion binding"/>
    <property type="evidence" value="ECO:0007669"/>
    <property type="project" value="InterPro"/>
</dbReference>